<feature type="transmembrane region" description="Helical" evidence="11">
    <location>
        <begin position="860"/>
        <end position="881"/>
    </location>
</feature>
<feature type="domain" description="GPI ethanolamine phosphate transferase 2 C-terminal" evidence="12">
    <location>
        <begin position="762"/>
        <end position="910"/>
    </location>
</feature>
<dbReference type="CDD" id="cd16023">
    <property type="entry name" value="GPI_EPT_3"/>
    <property type="match status" value="1"/>
</dbReference>
<evidence type="ECO:0000256" key="4">
    <source>
        <dbReference type="ARBA" id="ARBA00022502"/>
    </source>
</evidence>
<dbReference type="InterPro" id="IPR039524">
    <property type="entry name" value="PIGO/GPI13"/>
</dbReference>
<keyword evidence="4" id="KW-0337">GPI-anchor biosynthesis</keyword>
<dbReference type="GO" id="GO:0005789">
    <property type="term" value="C:endoplasmic reticulum membrane"/>
    <property type="evidence" value="ECO:0007669"/>
    <property type="project" value="UniProtKB-SubCell"/>
</dbReference>
<dbReference type="PANTHER" id="PTHR23071">
    <property type="entry name" value="PHOSPHATIDYLINOSITOL GLYCAN"/>
    <property type="match status" value="1"/>
</dbReference>
<feature type="transmembrane region" description="Helical" evidence="11">
    <location>
        <begin position="749"/>
        <end position="769"/>
    </location>
</feature>
<dbReference type="InterPro" id="IPR002591">
    <property type="entry name" value="Phosphodiest/P_Trfase"/>
</dbReference>
<evidence type="ECO:0000313" key="14">
    <source>
        <dbReference type="Proteomes" id="UP001234581"/>
    </source>
</evidence>
<evidence type="ECO:0000256" key="9">
    <source>
        <dbReference type="ARBA" id="ARBA00023136"/>
    </source>
</evidence>
<evidence type="ECO:0000256" key="3">
    <source>
        <dbReference type="ARBA" id="ARBA00008695"/>
    </source>
</evidence>
<dbReference type="Gene3D" id="3.40.720.10">
    <property type="entry name" value="Alkaline Phosphatase, subunit A"/>
    <property type="match status" value="1"/>
</dbReference>
<evidence type="ECO:0000256" key="1">
    <source>
        <dbReference type="ARBA" id="ARBA00004477"/>
    </source>
</evidence>
<keyword evidence="9 11" id="KW-0472">Membrane</keyword>
<evidence type="ECO:0000256" key="7">
    <source>
        <dbReference type="ARBA" id="ARBA00022824"/>
    </source>
</evidence>
<dbReference type="PANTHER" id="PTHR23071:SF1">
    <property type="entry name" value="GPI ETHANOLAMINE PHOSPHATE TRANSFERASE 3"/>
    <property type="match status" value="1"/>
</dbReference>
<evidence type="ECO:0000256" key="10">
    <source>
        <dbReference type="ARBA" id="ARBA00023180"/>
    </source>
</evidence>
<evidence type="ECO:0000313" key="13">
    <source>
        <dbReference type="EMBL" id="KAJ8657699.1"/>
    </source>
</evidence>
<feature type="transmembrane region" description="Helical" evidence="11">
    <location>
        <begin position="893"/>
        <end position="916"/>
    </location>
</feature>
<keyword evidence="8 11" id="KW-1133">Transmembrane helix</keyword>
<comment type="subcellular location">
    <subcellularLocation>
        <location evidence="1">Endoplasmic reticulum membrane</location>
        <topology evidence="1">Multi-pass membrane protein</topology>
    </subcellularLocation>
</comment>
<feature type="transmembrane region" description="Helical" evidence="11">
    <location>
        <begin position="642"/>
        <end position="661"/>
    </location>
</feature>
<feature type="transmembrane region" description="Helical" evidence="11">
    <location>
        <begin position="486"/>
        <end position="504"/>
    </location>
</feature>
<evidence type="ECO:0000256" key="8">
    <source>
        <dbReference type="ARBA" id="ARBA00022989"/>
    </source>
</evidence>
<keyword evidence="6 11" id="KW-0812">Transmembrane</keyword>
<keyword evidence="5" id="KW-0808">Transferase</keyword>
<keyword evidence="7" id="KW-0256">Endoplasmic reticulum</keyword>
<dbReference type="GO" id="GO:0051377">
    <property type="term" value="F:mannose-ethanolamine phosphotransferase activity"/>
    <property type="evidence" value="ECO:0007669"/>
    <property type="project" value="InterPro"/>
</dbReference>
<accession>A0AAD7V1P3</accession>
<comment type="pathway">
    <text evidence="2">Glycolipid biosynthesis; glycosylphosphatidylinositol-anchor biosynthesis.</text>
</comment>
<keyword evidence="10" id="KW-0325">Glycoprotein</keyword>
<feature type="transmembrane region" description="Helical" evidence="11">
    <location>
        <begin position="552"/>
        <end position="576"/>
    </location>
</feature>
<comment type="similarity">
    <text evidence="3">Belongs to the PIGG/PIGN/PIGO family. PIGO subfamily.</text>
</comment>
<dbReference type="GO" id="GO:0006506">
    <property type="term" value="P:GPI anchor biosynthetic process"/>
    <property type="evidence" value="ECO:0007669"/>
    <property type="project" value="UniProtKB-KW"/>
</dbReference>
<feature type="transmembrane region" description="Helical" evidence="11">
    <location>
        <begin position="524"/>
        <end position="540"/>
    </location>
</feature>
<feature type="transmembrane region" description="Helical" evidence="11">
    <location>
        <begin position="775"/>
        <end position="794"/>
    </location>
</feature>
<evidence type="ECO:0000256" key="6">
    <source>
        <dbReference type="ARBA" id="ARBA00022692"/>
    </source>
</evidence>
<protein>
    <recommendedName>
        <fullName evidence="12">GPI ethanolamine phosphate transferase 2 C-terminal domain-containing protein</fullName>
    </recommendedName>
</protein>
<dbReference type="InterPro" id="IPR037675">
    <property type="entry name" value="PIG-O_N"/>
</dbReference>
<evidence type="ECO:0000256" key="11">
    <source>
        <dbReference type="SAM" id="Phobius"/>
    </source>
</evidence>
<dbReference type="SUPFAM" id="SSF53649">
    <property type="entry name" value="Alkaline phosphatase-like"/>
    <property type="match status" value="1"/>
</dbReference>
<dbReference type="Proteomes" id="UP001234581">
    <property type="component" value="Unassembled WGS sequence"/>
</dbReference>
<dbReference type="EMBL" id="JARTCD010000029">
    <property type="protein sequence ID" value="KAJ8657699.1"/>
    <property type="molecule type" value="Genomic_DNA"/>
</dbReference>
<organism evidence="13 14">
    <name type="scientific">Lichtheimia ornata</name>
    <dbReference type="NCBI Taxonomy" id="688661"/>
    <lineage>
        <taxon>Eukaryota</taxon>
        <taxon>Fungi</taxon>
        <taxon>Fungi incertae sedis</taxon>
        <taxon>Mucoromycota</taxon>
        <taxon>Mucoromycotina</taxon>
        <taxon>Mucoromycetes</taxon>
        <taxon>Mucorales</taxon>
        <taxon>Lichtheimiaceae</taxon>
        <taxon>Lichtheimia</taxon>
    </lineage>
</organism>
<evidence type="ECO:0000256" key="2">
    <source>
        <dbReference type="ARBA" id="ARBA00004687"/>
    </source>
</evidence>
<gene>
    <name evidence="13" type="ORF">O0I10_006514</name>
</gene>
<comment type="caution">
    <text evidence="13">The sequence shown here is derived from an EMBL/GenBank/DDBJ whole genome shotgun (WGS) entry which is preliminary data.</text>
</comment>
<dbReference type="RefSeq" id="XP_058342612.1">
    <property type="nucleotide sequence ID" value="XM_058486541.1"/>
</dbReference>
<keyword evidence="14" id="KW-1185">Reference proteome</keyword>
<dbReference type="AlphaFoldDB" id="A0AAD7V1P3"/>
<dbReference type="InterPro" id="IPR017850">
    <property type="entry name" value="Alkaline_phosphatase_core_sf"/>
</dbReference>
<proteinExistence type="inferred from homology"/>
<sequence>MRLPTDRRFTLTSLLVLLTLLQTTGLYLFLKGFLLTRQTLDLPTLPNDSVSTHFDRVILIIIDALRFDFAVSSDPKQENEYYRNQLPVFERLLAQQPSSSLLFQFRADPPTTTMQRVKGLMTGSLPTFIDAGSNFASSAVNEDHLLRQMRTRYDDFYFMGDDTWVNLYPEIFESNKTFESDSFKMFDLDTVDNRILEHLWPIVDQDQWQVAIAHFLGVDHCGHTFGPSHPNMATKLSQMNKVIEQLVDRVVDDKTLLVVMGDHGMSVEGDHGGESVEELISTLFMYSKRPITDTRMKDFYRHIHESRADQLGYNMREIQERLHYDPNTYPIVSQIHLVPTLAYMLGVPIPFGNLGALIPDVVMPNNDAASPLQHMTHAFRHNARQVRHYLDQYSAHTGHPGFSADALSPMYEHLVNAENHEAMGDLEDAIFEYDRFLTSTIKYCQAIWAQFDVGSMAVGISILVVTTCSSVYLSFVSEPSLSLRRAFIVAVSTLLVSSSVAIVALKDDIRSHGWFEKMSQMDGLLALIMMACATVLLFGIKDLHHHSTFTPTTWILVLLGVIVHALTLGSNSFVVWEDRMIRFIAATLCVAWAVCSRQMGAPLFVLGWIRLTGLAGQCREEQFPYCRYLHSMSFTTDHPAAMLAYVTFNGALISYVLPRLFKQRSHNKSWQQWMYQAVLCVVFVRQIQELYESSSNSPSLPWWSLKLLNVYLPRMVYLFSMVVLLRARVSWWSFMSIWSAALAMLQRPLASTIMLTVPGIVNLLTTSASSGADSIVRLVLMHTIGQHLFFVTGHQATFTSLPWKAAFIGFDDMNYYGGATLVGLSTLAGPLIAWISWPLLVSNSSRHTRPQQQQQQQLSLYMLMIMQLIPTCFSALFVLVLRRHLMTWKIFAPRFLLQALLGVGSHIAVILCAWFSPIQTTT</sequence>
<reference evidence="13 14" key="1">
    <citation type="submission" date="2023-03" db="EMBL/GenBank/DDBJ databases">
        <title>Genome sequence of Lichtheimia ornata CBS 291.66.</title>
        <authorList>
            <person name="Mohabir J.T."/>
            <person name="Shea T.P."/>
            <person name="Kurbessoian T."/>
            <person name="Berby B."/>
            <person name="Fontaine J."/>
            <person name="Livny J."/>
            <person name="Gnirke A."/>
            <person name="Stajich J.E."/>
            <person name="Cuomo C.A."/>
        </authorList>
    </citation>
    <scope>NUCLEOTIDE SEQUENCE [LARGE SCALE GENOMIC DNA]</scope>
    <source>
        <strain evidence="13">CBS 291.66</strain>
    </source>
</reference>
<dbReference type="GeneID" id="83213925"/>
<evidence type="ECO:0000259" key="12">
    <source>
        <dbReference type="Pfam" id="PF19316"/>
    </source>
</evidence>
<evidence type="ECO:0000256" key="5">
    <source>
        <dbReference type="ARBA" id="ARBA00022679"/>
    </source>
</evidence>
<dbReference type="Pfam" id="PF19316">
    <property type="entry name" value="PIGO_PIGG"/>
    <property type="match status" value="1"/>
</dbReference>
<feature type="transmembrane region" description="Helical" evidence="11">
    <location>
        <begin position="815"/>
        <end position="840"/>
    </location>
</feature>
<dbReference type="Pfam" id="PF01663">
    <property type="entry name" value="Phosphodiest"/>
    <property type="match status" value="1"/>
</dbReference>
<feature type="transmembrane region" description="Helical" evidence="11">
    <location>
        <begin position="711"/>
        <end position="729"/>
    </location>
</feature>
<dbReference type="InterPro" id="IPR045687">
    <property type="entry name" value="PIGG/GPI7_C"/>
</dbReference>
<name>A0AAD7V1P3_9FUNG</name>